<evidence type="ECO:0000313" key="2">
    <source>
        <dbReference type="Proteomes" id="UP000326532"/>
    </source>
</evidence>
<dbReference type="EMBL" id="ML734945">
    <property type="protein sequence ID" value="KAB8209697.1"/>
    <property type="molecule type" value="Genomic_DNA"/>
</dbReference>
<proteinExistence type="predicted"/>
<reference evidence="1 2" key="1">
    <citation type="submission" date="2019-04" db="EMBL/GenBank/DDBJ databases">
        <title>Fungal friends and foes A comparative genomics study of 23 Aspergillus species from section Flavi.</title>
        <authorList>
            <consortium name="DOE Joint Genome Institute"/>
            <person name="Kjaerbolling I."/>
            <person name="Vesth T.C."/>
            <person name="Frisvad J.C."/>
            <person name="Nybo J.L."/>
            <person name="Theobald S."/>
            <person name="Kildgaard S."/>
            <person name="Petersen T.I."/>
            <person name="Kuo A."/>
            <person name="Sato A."/>
            <person name="Lyhne E.K."/>
            <person name="Kogle M.E."/>
            <person name="Wiebenga A."/>
            <person name="Kun R.S."/>
            <person name="Lubbers R.J."/>
            <person name="Makela M.R."/>
            <person name="Barry K."/>
            <person name="Chovatia M."/>
            <person name="Clum A."/>
            <person name="Daum C."/>
            <person name="Haridas S."/>
            <person name="He G."/>
            <person name="LaButti K."/>
            <person name="Lipzen A."/>
            <person name="Mondo S."/>
            <person name="Pangilinan J."/>
            <person name="Riley R."/>
            <person name="Salamov A."/>
            <person name="Simmons B.A."/>
            <person name="Magnuson J.K."/>
            <person name="Henrissat B."/>
            <person name="Mortensen U.H."/>
            <person name="Larsen T.O."/>
            <person name="De vries R.P."/>
            <person name="Grigoriev I.V."/>
            <person name="Machida M."/>
            <person name="Baker S.E."/>
            <person name="Andersen M.R."/>
        </authorList>
    </citation>
    <scope>NUCLEOTIDE SEQUENCE [LARGE SCALE GENOMIC DNA]</scope>
    <source>
        <strain evidence="1 2">CBS 117618</strain>
    </source>
</reference>
<accession>A0A5N6DXQ6</accession>
<dbReference type="AlphaFoldDB" id="A0A5N6DXQ6"/>
<gene>
    <name evidence="1" type="ORF">BDV34DRAFT_188051</name>
</gene>
<protein>
    <submittedName>
        <fullName evidence="1">Uncharacterized protein</fullName>
    </submittedName>
</protein>
<sequence>MELHWQEGLEASLQFRLALILCDPVASGIHFCCPASCLESILARSGCRIGRV</sequence>
<dbReference type="VEuPathDB" id="FungiDB:BDV34DRAFT_188051"/>
<name>A0A5N6DXQ6_ASPPA</name>
<keyword evidence="2" id="KW-1185">Reference proteome</keyword>
<dbReference type="Proteomes" id="UP000326532">
    <property type="component" value="Unassembled WGS sequence"/>
</dbReference>
<evidence type="ECO:0000313" key="1">
    <source>
        <dbReference type="EMBL" id="KAB8209697.1"/>
    </source>
</evidence>
<organism evidence="1 2">
    <name type="scientific">Aspergillus parasiticus</name>
    <dbReference type="NCBI Taxonomy" id="5067"/>
    <lineage>
        <taxon>Eukaryota</taxon>
        <taxon>Fungi</taxon>
        <taxon>Dikarya</taxon>
        <taxon>Ascomycota</taxon>
        <taxon>Pezizomycotina</taxon>
        <taxon>Eurotiomycetes</taxon>
        <taxon>Eurotiomycetidae</taxon>
        <taxon>Eurotiales</taxon>
        <taxon>Aspergillaceae</taxon>
        <taxon>Aspergillus</taxon>
        <taxon>Aspergillus subgen. Circumdati</taxon>
    </lineage>
</organism>